<keyword evidence="2" id="KW-0547">Nucleotide-binding</keyword>
<dbReference type="InterPro" id="IPR017871">
    <property type="entry name" value="ABC_transporter-like_CS"/>
</dbReference>
<dbReference type="EMBL" id="JAGHQL010000092">
    <property type="protein sequence ID" value="KAH0538936.1"/>
    <property type="molecule type" value="Genomic_DNA"/>
</dbReference>
<dbReference type="CDD" id="cd03221">
    <property type="entry name" value="ABCF_EF-3"/>
    <property type="match status" value="1"/>
</dbReference>
<name>A0A9P8L2F6_9PEZI</name>
<protein>
    <recommendedName>
        <fullName evidence="4">ABC transporter domain-containing protein</fullName>
    </recommendedName>
</protein>
<dbReference type="AlphaFoldDB" id="A0A9P8L2F6"/>
<evidence type="ECO:0000313" key="6">
    <source>
        <dbReference type="Proteomes" id="UP000698800"/>
    </source>
</evidence>
<dbReference type="PROSITE" id="PS00211">
    <property type="entry name" value="ABC_TRANSPORTER_1"/>
    <property type="match status" value="1"/>
</dbReference>
<keyword evidence="6" id="KW-1185">Reference proteome</keyword>
<sequence length="600" mass="65483">MTSSGTLTTQTSNSGEMSRTVLQCVIESDVSRNEVLREIDSLSCSPANQAKRLLAELAEAEKNASLRSGSRGLQARKALRVLDGRVAEAARLLDEPDNEISEGTAQQETREAVDLLSELQSQFEQMTPLASLTSQARNILSGLGFSPATMDAPFTTLSGGWQMRCCLAGVLLQPTALLILDEPTNFLDLLGIIWLQHHLLALIAAPNPPTVLLVSHDRSFLDTLCTSLLILRNRTLTYFAGNLSAYEADQRDQKLYLSRMKEAQDRQIAHMEKTIREGIKLGKKTGDDGKLRMAKSRQKKVDERMGMEVGKGGGRFKLNRDLQGFHLTNRASIEVPQDERPITFALPPAPTLRFPGPLISLENIAYAHPGRSTPVLQGVTLTIHPGDRVGILGLNGCGKSTLLGVLGGKVVVAGVERHARLRVGWYEQSAVEELKRIGEADPSLTALQELQTHDPALTPQDARSLLSSLGLRGSTVSDTPLSRLSGGQLVRVALAKVLWPMPHLLLLDEVTTHLDAESIGALVEALREFEGAVVVVSHDRWAVRGVVEEMDGDEGEEEGRRRVVFELVKGGLRVLEEGVWGYERRLERRLGGLLKASLGG</sequence>
<dbReference type="Pfam" id="PF12848">
    <property type="entry name" value="ABC_tran_Xtn"/>
    <property type="match status" value="1"/>
</dbReference>
<evidence type="ECO:0000256" key="2">
    <source>
        <dbReference type="ARBA" id="ARBA00022741"/>
    </source>
</evidence>
<dbReference type="Gene3D" id="3.40.50.300">
    <property type="entry name" value="P-loop containing nucleotide triphosphate hydrolases"/>
    <property type="match status" value="2"/>
</dbReference>
<comment type="caution">
    <text evidence="5">The sequence shown here is derived from an EMBL/GenBank/DDBJ whole genome shotgun (WGS) entry which is preliminary data.</text>
</comment>
<accession>A0A9P8L2F6</accession>
<dbReference type="OrthoDB" id="2110130at2759"/>
<evidence type="ECO:0000256" key="3">
    <source>
        <dbReference type="ARBA" id="ARBA00022840"/>
    </source>
</evidence>
<organism evidence="5 6">
    <name type="scientific">Glutinoglossum americanum</name>
    <dbReference type="NCBI Taxonomy" id="1670608"/>
    <lineage>
        <taxon>Eukaryota</taxon>
        <taxon>Fungi</taxon>
        <taxon>Dikarya</taxon>
        <taxon>Ascomycota</taxon>
        <taxon>Pezizomycotina</taxon>
        <taxon>Geoglossomycetes</taxon>
        <taxon>Geoglossales</taxon>
        <taxon>Geoglossaceae</taxon>
        <taxon>Glutinoglossum</taxon>
    </lineage>
</organism>
<evidence type="ECO:0000313" key="5">
    <source>
        <dbReference type="EMBL" id="KAH0538936.1"/>
    </source>
</evidence>
<feature type="domain" description="ABC transporter" evidence="4">
    <location>
        <begin position="359"/>
        <end position="577"/>
    </location>
</feature>
<dbReference type="InterPro" id="IPR027417">
    <property type="entry name" value="P-loop_NTPase"/>
</dbReference>
<dbReference type="GO" id="GO:0005524">
    <property type="term" value="F:ATP binding"/>
    <property type="evidence" value="ECO:0007669"/>
    <property type="project" value="UniProtKB-KW"/>
</dbReference>
<dbReference type="Pfam" id="PF00005">
    <property type="entry name" value="ABC_tran"/>
    <property type="match status" value="2"/>
</dbReference>
<reference evidence="5" key="1">
    <citation type="submission" date="2021-03" db="EMBL/GenBank/DDBJ databases">
        <title>Comparative genomics and phylogenomic investigation of the class Geoglossomycetes provide insights into ecological specialization and systematics.</title>
        <authorList>
            <person name="Melie T."/>
            <person name="Pirro S."/>
            <person name="Miller A.N."/>
            <person name="Quandt A."/>
        </authorList>
    </citation>
    <scope>NUCLEOTIDE SEQUENCE</scope>
    <source>
        <strain evidence="5">GBOQ0MN5Z8</strain>
    </source>
</reference>
<dbReference type="PANTHER" id="PTHR19211:SF135">
    <property type="entry name" value="ATPASE, PUTATIVE (AFU_ORTHOLOGUE AFUA_1G16440)-RELATED"/>
    <property type="match status" value="1"/>
</dbReference>
<evidence type="ECO:0000256" key="1">
    <source>
        <dbReference type="ARBA" id="ARBA00022737"/>
    </source>
</evidence>
<keyword evidence="3" id="KW-0067">ATP-binding</keyword>
<dbReference type="PROSITE" id="PS50893">
    <property type="entry name" value="ABC_TRANSPORTER_2"/>
    <property type="match status" value="1"/>
</dbReference>
<gene>
    <name evidence="5" type="ORF">FGG08_004527</name>
</gene>
<dbReference type="SMART" id="SM00382">
    <property type="entry name" value="AAA"/>
    <property type="match status" value="1"/>
</dbReference>
<keyword evidence="1" id="KW-0677">Repeat</keyword>
<dbReference type="InterPro" id="IPR050611">
    <property type="entry name" value="ABCF"/>
</dbReference>
<dbReference type="PANTHER" id="PTHR19211">
    <property type="entry name" value="ATP-BINDING TRANSPORT PROTEIN-RELATED"/>
    <property type="match status" value="1"/>
</dbReference>
<dbReference type="GO" id="GO:0016887">
    <property type="term" value="F:ATP hydrolysis activity"/>
    <property type="evidence" value="ECO:0007669"/>
    <property type="project" value="InterPro"/>
</dbReference>
<dbReference type="InterPro" id="IPR032781">
    <property type="entry name" value="ABC_tran_Xtn"/>
</dbReference>
<dbReference type="SUPFAM" id="SSF52540">
    <property type="entry name" value="P-loop containing nucleoside triphosphate hydrolases"/>
    <property type="match status" value="2"/>
</dbReference>
<dbReference type="InterPro" id="IPR003439">
    <property type="entry name" value="ABC_transporter-like_ATP-bd"/>
</dbReference>
<dbReference type="InterPro" id="IPR003593">
    <property type="entry name" value="AAA+_ATPase"/>
</dbReference>
<evidence type="ECO:0000259" key="4">
    <source>
        <dbReference type="PROSITE" id="PS50893"/>
    </source>
</evidence>
<dbReference type="Proteomes" id="UP000698800">
    <property type="component" value="Unassembled WGS sequence"/>
</dbReference>
<proteinExistence type="predicted"/>